<accession>A0A0F9FI31</accession>
<dbReference type="EMBL" id="LAZR01030339">
    <property type="protein sequence ID" value="KKL56905.1"/>
    <property type="molecule type" value="Genomic_DNA"/>
</dbReference>
<dbReference type="AlphaFoldDB" id="A0A0F9FI31"/>
<name>A0A0F9FI31_9ZZZZ</name>
<comment type="caution">
    <text evidence="1">The sequence shown here is derived from an EMBL/GenBank/DDBJ whole genome shotgun (WGS) entry which is preliminary data.</text>
</comment>
<sequence>MDRPTAKREACHRAALVLESQMGQGWPEYPSAEDTTKVQEAMRTLIAELTRRA</sequence>
<proteinExistence type="predicted"/>
<gene>
    <name evidence="1" type="ORF">LCGC14_2240710</name>
</gene>
<reference evidence="1" key="1">
    <citation type="journal article" date="2015" name="Nature">
        <title>Complex archaea that bridge the gap between prokaryotes and eukaryotes.</title>
        <authorList>
            <person name="Spang A."/>
            <person name="Saw J.H."/>
            <person name="Jorgensen S.L."/>
            <person name="Zaremba-Niedzwiedzka K."/>
            <person name="Martijn J."/>
            <person name="Lind A.E."/>
            <person name="van Eijk R."/>
            <person name="Schleper C."/>
            <person name="Guy L."/>
            <person name="Ettema T.J."/>
        </authorList>
    </citation>
    <scope>NUCLEOTIDE SEQUENCE</scope>
</reference>
<protein>
    <submittedName>
        <fullName evidence="1">Uncharacterized protein</fullName>
    </submittedName>
</protein>
<organism evidence="1">
    <name type="scientific">marine sediment metagenome</name>
    <dbReference type="NCBI Taxonomy" id="412755"/>
    <lineage>
        <taxon>unclassified sequences</taxon>
        <taxon>metagenomes</taxon>
        <taxon>ecological metagenomes</taxon>
    </lineage>
</organism>
<evidence type="ECO:0000313" key="1">
    <source>
        <dbReference type="EMBL" id="KKL56905.1"/>
    </source>
</evidence>